<dbReference type="EC" id="4.2.1.118" evidence="1"/>
<evidence type="ECO:0000259" key="2">
    <source>
        <dbReference type="PROSITE" id="PS51819"/>
    </source>
</evidence>
<dbReference type="GO" id="GO:0046565">
    <property type="term" value="F:3-dehydroshikimate dehydratase activity"/>
    <property type="evidence" value="ECO:0007669"/>
    <property type="project" value="UniProtKB-UniRule"/>
</dbReference>
<dbReference type="PANTHER" id="PTHR12110">
    <property type="entry name" value="HYDROXYPYRUVATE ISOMERASE"/>
    <property type="match status" value="1"/>
</dbReference>
<feature type="binding site" evidence="1">
    <location>
        <position position="435"/>
    </location>
    <ligand>
        <name>Mg(2+)</name>
        <dbReference type="ChEBI" id="CHEBI:18420"/>
    </ligand>
</feature>
<dbReference type="PANTHER" id="PTHR12110:SF21">
    <property type="entry name" value="XYLOSE ISOMERASE-LIKE TIM BARREL DOMAIN-CONTAINING PROTEIN"/>
    <property type="match status" value="1"/>
</dbReference>
<dbReference type="InterPro" id="IPR013022">
    <property type="entry name" value="Xyl_isomerase-like_TIM-brl"/>
</dbReference>
<comment type="pathway">
    <text evidence="1">Aromatic compound metabolism; 3,4-dihydroxybenzoate biosynthesis.</text>
</comment>
<keyword evidence="1" id="KW-0479">Metal-binding</keyword>
<dbReference type="InterPro" id="IPR050312">
    <property type="entry name" value="IolE/XylAMocC-like"/>
</dbReference>
<dbReference type="Gene3D" id="3.20.20.150">
    <property type="entry name" value="Divalent-metal-dependent TIM barrel enzymes"/>
    <property type="match status" value="1"/>
</dbReference>
<comment type="similarity">
    <text evidence="1">Belongs to the bacterial two-domain DSD family.</text>
</comment>
<accession>A0A2K8MDM0</accession>
<protein>
    <recommendedName>
        <fullName evidence="1">3-dehydroshikimate dehydratase</fullName>
        <shortName evidence="1">DSD</shortName>
        <ecNumber evidence="1">4.2.1.118</ecNumber>
    </recommendedName>
</protein>
<keyword evidence="4" id="KW-1185">Reference proteome</keyword>
<reference evidence="3 4" key="1">
    <citation type="submission" date="2017-11" db="EMBL/GenBank/DDBJ databases">
        <title>Complete genome sequence of Sphingomonas sp. Strain Cra20, a psychrotolerant potential plant growth promoting rhizobacteria.</title>
        <authorList>
            <person name="Luo Y."/>
        </authorList>
    </citation>
    <scope>NUCLEOTIDE SEQUENCE [LARGE SCALE GENOMIC DNA]</scope>
    <source>
        <strain evidence="3 4">Cra20</strain>
    </source>
</reference>
<dbReference type="SUPFAM" id="SSF54593">
    <property type="entry name" value="Glyoxalase/Bleomycin resistance protein/Dihydroxybiphenyl dioxygenase"/>
    <property type="match status" value="1"/>
</dbReference>
<dbReference type="GO" id="GO:0046279">
    <property type="term" value="P:3,4-dihydroxybenzoate biosynthetic process"/>
    <property type="evidence" value="ECO:0007669"/>
    <property type="project" value="UniProtKB-UniRule"/>
</dbReference>
<feature type="binding site" evidence="1">
    <location>
        <position position="168"/>
    </location>
    <ligand>
        <name>a divalent metal cation</name>
        <dbReference type="ChEBI" id="CHEBI:60240"/>
        <note>catalytic</note>
    </ligand>
</feature>
<evidence type="ECO:0000256" key="1">
    <source>
        <dbReference type="HAMAP-Rule" id="MF_02238"/>
    </source>
</evidence>
<evidence type="ECO:0000313" key="3">
    <source>
        <dbReference type="EMBL" id="ATY31054.1"/>
    </source>
</evidence>
<dbReference type="UniPathway" id="UPA00088"/>
<dbReference type="InterPro" id="IPR037523">
    <property type="entry name" value="VOC_core"/>
</dbReference>
<dbReference type="GO" id="GO:0046872">
    <property type="term" value="F:metal ion binding"/>
    <property type="evidence" value="ECO:0007669"/>
    <property type="project" value="UniProtKB-UniRule"/>
</dbReference>
<dbReference type="OrthoDB" id="9780241at2"/>
<dbReference type="InterPro" id="IPR029068">
    <property type="entry name" value="Glyas_Bleomycin-R_OHBP_Dase"/>
</dbReference>
<evidence type="ECO:0000313" key="4">
    <source>
        <dbReference type="Proteomes" id="UP000229081"/>
    </source>
</evidence>
<dbReference type="PROSITE" id="PS51819">
    <property type="entry name" value="VOC"/>
    <property type="match status" value="2"/>
</dbReference>
<dbReference type="KEGG" id="sphc:CVN68_02870"/>
<organism evidence="3 4">
    <name type="scientific">Sphingomonas psychrotolerans</name>
    <dbReference type="NCBI Taxonomy" id="1327635"/>
    <lineage>
        <taxon>Bacteria</taxon>
        <taxon>Pseudomonadati</taxon>
        <taxon>Pseudomonadota</taxon>
        <taxon>Alphaproteobacteria</taxon>
        <taxon>Sphingomonadales</taxon>
        <taxon>Sphingomonadaceae</taxon>
        <taxon>Sphingomonas</taxon>
    </lineage>
</organism>
<comment type="function">
    <text evidence="1">Catalyzes the conversion of 3-dehydroshikimate to protocatechuate (3,4-dihydroxybenzoate), a common intermediate of quinate and shikimate degradation pathways.</text>
</comment>
<gene>
    <name evidence="3" type="ORF">CVN68_02870</name>
</gene>
<feature type="domain" description="VOC" evidence="2">
    <location>
        <begin position="432"/>
        <end position="582"/>
    </location>
</feature>
<dbReference type="AlphaFoldDB" id="A0A2K8MDM0"/>
<feature type="binding site" evidence="1">
    <location>
        <position position="591"/>
    </location>
    <ligand>
        <name>Mg(2+)</name>
        <dbReference type="ChEBI" id="CHEBI:18420"/>
    </ligand>
</feature>
<feature type="binding site" evidence="1">
    <location>
        <position position="137"/>
    </location>
    <ligand>
        <name>a divalent metal cation</name>
        <dbReference type="ChEBI" id="CHEBI:60240"/>
        <note>catalytic</note>
    </ligand>
</feature>
<keyword evidence="1" id="KW-0456">Lyase</keyword>
<dbReference type="SUPFAM" id="SSF51658">
    <property type="entry name" value="Xylose isomerase-like"/>
    <property type="match status" value="1"/>
</dbReference>
<dbReference type="Pfam" id="PF01261">
    <property type="entry name" value="AP_endonuc_2"/>
    <property type="match status" value="1"/>
</dbReference>
<comment type="cofactor">
    <cofactor evidence="1">
        <name>a divalent metal cation</name>
        <dbReference type="ChEBI" id="CHEBI:60240"/>
    </cofactor>
</comment>
<dbReference type="EMBL" id="CP024923">
    <property type="protein sequence ID" value="ATY31054.1"/>
    <property type="molecule type" value="Genomic_DNA"/>
</dbReference>
<feature type="binding site" evidence="1">
    <location>
        <position position="194"/>
    </location>
    <ligand>
        <name>a divalent metal cation</name>
        <dbReference type="ChEBI" id="CHEBI:60240"/>
        <note>catalytic</note>
    </ligand>
</feature>
<comment type="catalytic activity">
    <reaction evidence="1">
        <text>3-dehydroshikimate = 3,4-dihydroxybenzoate + H2O</text>
        <dbReference type="Rhea" id="RHEA:24848"/>
        <dbReference type="ChEBI" id="CHEBI:15377"/>
        <dbReference type="ChEBI" id="CHEBI:16630"/>
        <dbReference type="ChEBI" id="CHEBI:36241"/>
        <dbReference type="EC" id="4.2.1.118"/>
    </reaction>
</comment>
<proteinExistence type="inferred from homology"/>
<name>A0A2K8MDM0_9SPHN</name>
<sequence length="625" mass="68881">MSGFRPAIATVCVSGMLDQKLRAIAAAGFHEIEIFEPDLIASPHSPREIRTMLDDLGLRCVLYQPFRDFEGLPEPWRTRTFDRAERKFDLMAELGADRILVCSSCDPEASGDFDAIAADFHVLGERAAARGILVGYEALAWGRHVYDHRQVWDIVQRTNHPSVGILLDSFHSLARGIPVESLREIDPAKIVFVQLADAPRLDMGLLFWSRHFRSMPGQGDLPVADYVAELLQLGYDGPLSLEIFNDRFRATSPVLVATDGMRSLVALHDAASRLVAAPAPIPAVTGIKGVAFVEFAVTPAEALRLERMLRDYGFTRTGRHRNRKVERWQQGAINLVVNQEERGFAHSYNLLHGAAICALGLRVGDVDSAMARAEALHIHRFTGVAGEEGLDVPALRGVGGSLIYLLPDQVGDLWEREFIADEPPASGIGLTGIDHVAVSVDLDEFLSWQLYWSALFGLGKQEEQDILDPSGLVQSRAMETPDGTFRITMNAGGGRSTLASRFVEKQLGAGFQHLAFATANLVTTARQLAAVEAEILDIPANYYADLIARGELSPGEADTLSAHHLLLDVSADGGRYHQLYSRAFDRRFFFEIVERTNYRGFGARNAPVRLAAQARYRQDLTATEL</sequence>
<dbReference type="Gene3D" id="3.10.180.10">
    <property type="entry name" value="2,3-Dihydroxybiphenyl 1,2-Dioxygenase, domain 1"/>
    <property type="match status" value="2"/>
</dbReference>
<feature type="binding site" evidence="1">
    <location>
        <position position="242"/>
    </location>
    <ligand>
        <name>a divalent metal cation</name>
        <dbReference type="ChEBI" id="CHEBI:60240"/>
        <note>catalytic</note>
    </ligand>
</feature>
<feature type="binding site" evidence="1">
    <location>
        <position position="513"/>
    </location>
    <ligand>
        <name>Mg(2+)</name>
        <dbReference type="ChEBI" id="CHEBI:18420"/>
    </ligand>
</feature>
<dbReference type="RefSeq" id="WP_100280865.1">
    <property type="nucleotide sequence ID" value="NZ_CP024923.1"/>
</dbReference>
<dbReference type="HAMAP" id="MF_02238">
    <property type="entry name" value="DSD"/>
    <property type="match status" value="1"/>
</dbReference>
<dbReference type="Pfam" id="PF14696">
    <property type="entry name" value="Glyoxalase_5"/>
    <property type="match status" value="1"/>
</dbReference>
<dbReference type="InterPro" id="IPR036237">
    <property type="entry name" value="Xyl_isomerase-like_sf"/>
</dbReference>
<dbReference type="Proteomes" id="UP000229081">
    <property type="component" value="Chromosome"/>
</dbReference>
<dbReference type="InterPro" id="IPR043700">
    <property type="entry name" value="DSD"/>
</dbReference>
<feature type="domain" description="VOC" evidence="2">
    <location>
        <begin position="289"/>
        <end position="408"/>
    </location>
</feature>